<dbReference type="Proteomes" id="UP001652628">
    <property type="component" value="Chromosome 3"/>
</dbReference>
<evidence type="ECO:0000256" key="2">
    <source>
        <dbReference type="SAM" id="MobiDB-lite"/>
    </source>
</evidence>
<name>A0AB39ZAN5_DROSZ</name>
<protein>
    <submittedName>
        <fullName evidence="4">Uncharacterized protein isoform X1</fullName>
    </submittedName>
</protein>
<feature type="coiled-coil region" evidence="1">
    <location>
        <begin position="150"/>
        <end position="180"/>
    </location>
</feature>
<proteinExistence type="predicted"/>
<accession>A0AB39ZAN5</accession>
<feature type="region of interest" description="Disordered" evidence="2">
    <location>
        <begin position="1"/>
        <end position="48"/>
    </location>
</feature>
<dbReference type="AlphaFoldDB" id="A0AB39ZAN5"/>
<dbReference type="GeneID" id="108011096"/>
<dbReference type="RefSeq" id="XP_016931653.3">
    <property type="nucleotide sequence ID" value="XM_017076164.4"/>
</dbReference>
<feature type="compositionally biased region" description="Polar residues" evidence="2">
    <location>
        <begin position="19"/>
        <end position="28"/>
    </location>
</feature>
<evidence type="ECO:0000313" key="3">
    <source>
        <dbReference type="Proteomes" id="UP001652628"/>
    </source>
</evidence>
<evidence type="ECO:0000313" key="4">
    <source>
        <dbReference type="RefSeq" id="XP_016931653.3"/>
    </source>
</evidence>
<keyword evidence="3" id="KW-1185">Reference proteome</keyword>
<reference evidence="4" key="1">
    <citation type="submission" date="2025-08" db="UniProtKB">
        <authorList>
            <consortium name="RefSeq"/>
        </authorList>
    </citation>
    <scope>IDENTIFICATION</scope>
</reference>
<keyword evidence="1" id="KW-0175">Coiled coil</keyword>
<sequence length="377" mass="42116">MKEKKKNRKATSPDPEQPGPSNAVNPEDNSSDIEDQPQPPGEDDQAVPFILVDCSAYTVRSDLEAVLSQVEKERMEKVQALIGGNEVPQLEDVTPPPELDMPINLSSRALAKLKDAEDERRFQEDLRNLRIDGVDSEEEEKMTLSERNLLLQTTSNLEQIRLKLEQLKKLQEEIMLESAESVPEITARPAVSDRPGLRREGTFEIERDGDEKVDHPEISTKPVSKKQKFTPTTEQIISQIGDLLMKLQLKHEDTKVLNEGSSYSYMVTIKPAGGASNCTVRAITKVKSLESKIAIEAKKLKASQAPIINIFYPASLGEKEATPMTINSHCIDESSFGPMSLPETSSSRVKSPLLRRRASSYLKVPTPVRYCHGKKRE</sequence>
<gene>
    <name evidence="4" type="primary">LOC108011096</name>
</gene>
<evidence type="ECO:0000256" key="1">
    <source>
        <dbReference type="SAM" id="Coils"/>
    </source>
</evidence>
<feature type="compositionally biased region" description="Acidic residues" evidence="2">
    <location>
        <begin position="29"/>
        <end position="45"/>
    </location>
</feature>
<organism evidence="3 4">
    <name type="scientific">Drosophila suzukii</name>
    <name type="common">Spotted-wing drosophila fruit fly</name>
    <dbReference type="NCBI Taxonomy" id="28584"/>
    <lineage>
        <taxon>Eukaryota</taxon>
        <taxon>Metazoa</taxon>
        <taxon>Ecdysozoa</taxon>
        <taxon>Arthropoda</taxon>
        <taxon>Hexapoda</taxon>
        <taxon>Insecta</taxon>
        <taxon>Pterygota</taxon>
        <taxon>Neoptera</taxon>
        <taxon>Endopterygota</taxon>
        <taxon>Diptera</taxon>
        <taxon>Brachycera</taxon>
        <taxon>Muscomorpha</taxon>
        <taxon>Ephydroidea</taxon>
        <taxon>Drosophilidae</taxon>
        <taxon>Drosophila</taxon>
        <taxon>Sophophora</taxon>
    </lineage>
</organism>